<organism evidence="1">
    <name type="scientific">Pundamilia nyererei</name>
    <dbReference type="NCBI Taxonomy" id="303518"/>
    <lineage>
        <taxon>Eukaryota</taxon>
        <taxon>Metazoa</taxon>
        <taxon>Chordata</taxon>
        <taxon>Craniata</taxon>
        <taxon>Vertebrata</taxon>
        <taxon>Euteleostomi</taxon>
        <taxon>Actinopterygii</taxon>
        <taxon>Neopterygii</taxon>
        <taxon>Teleostei</taxon>
        <taxon>Neoteleostei</taxon>
        <taxon>Acanthomorphata</taxon>
        <taxon>Ovalentaria</taxon>
        <taxon>Cichlomorphae</taxon>
        <taxon>Cichliformes</taxon>
        <taxon>Cichlidae</taxon>
        <taxon>African cichlids</taxon>
        <taxon>Pseudocrenilabrinae</taxon>
        <taxon>Haplochromini</taxon>
        <taxon>Pundamilia</taxon>
    </lineage>
</organism>
<dbReference type="AlphaFoldDB" id="A0A3B4EVT4"/>
<evidence type="ECO:0000313" key="1">
    <source>
        <dbReference type="Ensembl" id="ENSPNYP00000001434.1"/>
    </source>
</evidence>
<protein>
    <submittedName>
        <fullName evidence="1">Uncharacterized protein</fullName>
    </submittedName>
</protein>
<accession>A0A3B4EVT4</accession>
<proteinExistence type="predicted"/>
<reference evidence="1" key="1">
    <citation type="submission" date="2023-09" db="UniProtKB">
        <authorList>
            <consortium name="Ensembl"/>
        </authorList>
    </citation>
    <scope>IDENTIFICATION</scope>
</reference>
<dbReference type="Ensembl" id="ENSPNYT00000001461.1">
    <property type="protein sequence ID" value="ENSPNYP00000001434.1"/>
    <property type="gene ID" value="ENSPNYG00000001158.1"/>
</dbReference>
<name>A0A3B4EVT4_9CICH</name>
<dbReference type="GeneTree" id="ENSGT00940000175093"/>
<sequence>MEESPEPDISNTSVGILTIVNSTSPTHFSPVSAAAVVEDELVVGDKWADAFVLLFGLFYVLHLDYPKNLVNTFIQKLLTGLEDGKQLKPCLLRLKNNLLLPE</sequence>